<protein>
    <submittedName>
        <fullName evidence="2">DUF2213 domain-containing protein</fullName>
    </submittedName>
</protein>
<organism evidence="2 3">
    <name type="scientific">Neorhizobium phenanthreniclasticum</name>
    <dbReference type="NCBI Taxonomy" id="3157917"/>
    <lineage>
        <taxon>Bacteria</taxon>
        <taxon>Pseudomonadati</taxon>
        <taxon>Pseudomonadota</taxon>
        <taxon>Alphaproteobacteria</taxon>
        <taxon>Hyphomicrobiales</taxon>
        <taxon>Rhizobiaceae</taxon>
        <taxon>Rhizobium/Agrobacterium group</taxon>
        <taxon>Neorhizobium</taxon>
    </lineage>
</organism>
<dbReference type="RefSeq" id="WP_348864137.1">
    <property type="nucleotide sequence ID" value="NZ_JBEAAL010000020.1"/>
</dbReference>
<dbReference type="Proteomes" id="UP001496627">
    <property type="component" value="Unassembled WGS sequence"/>
</dbReference>
<dbReference type="EMBL" id="JBEAAL010000020">
    <property type="protein sequence ID" value="MEQ1407765.1"/>
    <property type="molecule type" value="Genomic_DNA"/>
</dbReference>
<comment type="caution">
    <text evidence="2">The sequence shown here is derived from an EMBL/GenBank/DDBJ whole genome shotgun (WGS) entry which is preliminary data.</text>
</comment>
<reference evidence="2 3" key="1">
    <citation type="submission" date="2024-05" db="EMBL/GenBank/DDBJ databases">
        <title>Neorhizobium sp. Rsf11, a plant growth promoting and heavy metal resistant PAH-degrader.</title>
        <authorList>
            <person name="Golubev S.N."/>
            <person name="Muratova A.Y."/>
            <person name="Markelova M.I."/>
        </authorList>
    </citation>
    <scope>NUCLEOTIDE SEQUENCE [LARGE SCALE GENOMIC DNA]</scope>
    <source>
        <strain evidence="2 3">Rsf11</strain>
    </source>
</reference>
<name>A0ABV0M9K9_9HYPH</name>
<sequence length="374" mass="40271">MQLFDTVTLDGLRRTQDGYLVADARVARTGIQLYTGPEVDPENKHGLRDKAVVRVYRPEEEVFAKDAMHSYAYRPVTDDHPKENVTAENWKDHAVGQTGGEVVRDGEFVRVPLVLMDKSAIAKVEGGKRELSMGYSTDLKFQDGVTPSGEQYDAIQTSLRMNHLAVVSAARGGSHLKIGDDGKGTRSMTTRTLMVDGLSVELADKDAQIVQRAMDGLNKQIADLQTAAGEHNKELAAKDAELAKKDAEIDGLKGKILSDADLDKRVQARADLISTAKAIAKDVKTEGLTDAAIRKAVVAAKLGDAAIADKADAYIDARFDILAEDAKKSVNTDPFANVVKDGLMPANDADKAVTDAYAQMVADMQAGKTSATVN</sequence>
<dbReference type="PIRSF" id="PIRSF029215">
    <property type="entry name" value="UCP029215"/>
    <property type="match status" value="1"/>
</dbReference>
<dbReference type="InterPro" id="IPR016913">
    <property type="entry name" value="UCP029215"/>
</dbReference>
<evidence type="ECO:0000313" key="2">
    <source>
        <dbReference type="EMBL" id="MEQ1407765.1"/>
    </source>
</evidence>
<proteinExistence type="predicted"/>
<dbReference type="Pfam" id="PF09979">
    <property type="entry name" value="DUF2213"/>
    <property type="match status" value="1"/>
</dbReference>
<gene>
    <name evidence="2" type="ORF">ABK249_22860</name>
</gene>
<accession>A0ABV0M9K9</accession>
<evidence type="ECO:0000256" key="1">
    <source>
        <dbReference type="SAM" id="Coils"/>
    </source>
</evidence>
<evidence type="ECO:0000313" key="3">
    <source>
        <dbReference type="Proteomes" id="UP001496627"/>
    </source>
</evidence>
<feature type="coiled-coil region" evidence="1">
    <location>
        <begin position="207"/>
        <end position="234"/>
    </location>
</feature>
<keyword evidence="1" id="KW-0175">Coiled coil</keyword>
<keyword evidence="3" id="KW-1185">Reference proteome</keyword>